<dbReference type="EMBL" id="CP000747">
    <property type="protein sequence ID" value="ACG79067.1"/>
    <property type="molecule type" value="Genomic_DNA"/>
</dbReference>
<feature type="region of interest" description="Disordered" evidence="1">
    <location>
        <begin position="17"/>
        <end position="41"/>
    </location>
</feature>
<accession>B4RHM6</accession>
<gene>
    <name evidence="2" type="ordered locus">PHZ_c2658</name>
</gene>
<name>B4RHM6_PHEZH</name>
<dbReference type="eggNOG" id="ENOG502ZSX5">
    <property type="taxonomic scope" value="Bacteria"/>
</dbReference>
<protein>
    <submittedName>
        <fullName evidence="2">Uncharacterized protein</fullName>
    </submittedName>
</protein>
<evidence type="ECO:0000256" key="1">
    <source>
        <dbReference type="SAM" id="MobiDB-lite"/>
    </source>
</evidence>
<sequence>MRWARLWRGRAMFLSTHQLRPPDDPTDESGGTPSPYGGFPAEGEDLPYKVEVWDEDGHYVERVLAVSSSPSIGYAAYYAATREYPGRQVTLRHKSSVLSRWNGRAH</sequence>
<dbReference type="AlphaFoldDB" id="B4RHM6"/>
<evidence type="ECO:0000313" key="2">
    <source>
        <dbReference type="EMBL" id="ACG79067.1"/>
    </source>
</evidence>
<organism evidence="2 3">
    <name type="scientific">Phenylobacterium zucineum (strain HLK1)</name>
    <dbReference type="NCBI Taxonomy" id="450851"/>
    <lineage>
        <taxon>Bacteria</taxon>
        <taxon>Pseudomonadati</taxon>
        <taxon>Pseudomonadota</taxon>
        <taxon>Alphaproteobacteria</taxon>
        <taxon>Caulobacterales</taxon>
        <taxon>Caulobacteraceae</taxon>
        <taxon>Phenylobacterium</taxon>
    </lineage>
</organism>
<dbReference type="HOGENOM" id="CLU_2220680_0_0_5"/>
<evidence type="ECO:0000313" key="3">
    <source>
        <dbReference type="Proteomes" id="UP000001868"/>
    </source>
</evidence>
<proteinExistence type="predicted"/>
<dbReference type="KEGG" id="pzu:PHZ_c2658"/>
<reference evidence="2 3" key="1">
    <citation type="journal article" date="2008" name="BMC Genomics">
        <title>Complete genome of Phenylobacterium zucineum - a novel facultative intracellular bacterium isolated from human erythroleukemia cell line K562.</title>
        <authorList>
            <person name="Luo Y."/>
            <person name="Xu X."/>
            <person name="Ding Z."/>
            <person name="Liu Z."/>
            <person name="Zhang B."/>
            <person name="Yan Z."/>
            <person name="Sun J."/>
            <person name="Hu S."/>
            <person name="Hu X."/>
        </authorList>
    </citation>
    <scope>NUCLEOTIDE SEQUENCE [LARGE SCALE GENOMIC DNA]</scope>
    <source>
        <strain evidence="2 3">HLK1</strain>
    </source>
</reference>
<dbReference type="Proteomes" id="UP000001868">
    <property type="component" value="Chromosome"/>
</dbReference>
<keyword evidence="3" id="KW-1185">Reference proteome</keyword>